<feature type="domain" description="NADPH-dependent FMN reductase-like" evidence="1">
    <location>
        <begin position="9"/>
        <end position="151"/>
    </location>
</feature>
<dbReference type="STRING" id="1210090.GCA_001613185_04568"/>
<gene>
    <name evidence="2" type="ORF">DFR74_12229</name>
</gene>
<evidence type="ECO:0000313" key="3">
    <source>
        <dbReference type="Proteomes" id="UP000252586"/>
    </source>
</evidence>
<keyword evidence="3" id="KW-1185">Reference proteome</keyword>
<dbReference type="GO" id="GO:0005829">
    <property type="term" value="C:cytosol"/>
    <property type="evidence" value="ECO:0007669"/>
    <property type="project" value="TreeGrafter"/>
</dbReference>
<sequence>MPDDTAPIRLAVLIASTRTGRFGPTVAEWFAARARARADLKVDVIDLATAWLPEVLAGDDVTEPPAPVRELSGWLDAADAFAVVTPEYNHSFPAALKTAIDWFSDEWQAKPVGYVSYGGISGGLRAVEQLRLVFNEVHAMSVRTSVAFPNYPELFGDDGEPVDAPRYDRYADGMLDELVWWAEGLRRQRAHRPLRVTGGGQ</sequence>
<dbReference type="PANTHER" id="PTHR30543">
    <property type="entry name" value="CHROMATE REDUCTASE"/>
    <property type="match status" value="1"/>
</dbReference>
<dbReference type="Gene3D" id="3.40.50.360">
    <property type="match status" value="1"/>
</dbReference>
<dbReference type="InterPro" id="IPR005025">
    <property type="entry name" value="FMN_Rdtase-like_dom"/>
</dbReference>
<dbReference type="EMBL" id="QNRE01000022">
    <property type="protein sequence ID" value="RBO82489.1"/>
    <property type="molecule type" value="Genomic_DNA"/>
</dbReference>
<proteinExistence type="predicted"/>
<protein>
    <submittedName>
        <fullName evidence="2">NAD(P)H-dependent FMN reductase</fullName>
    </submittedName>
</protein>
<dbReference type="Pfam" id="PF03358">
    <property type="entry name" value="FMN_red"/>
    <property type="match status" value="1"/>
</dbReference>
<accession>A0A366CZ29</accession>
<dbReference type="RefSeq" id="WP_067511249.1">
    <property type="nucleotide sequence ID" value="NZ_CP107943.1"/>
</dbReference>
<dbReference type="InterPro" id="IPR029039">
    <property type="entry name" value="Flavoprotein-like_sf"/>
</dbReference>
<dbReference type="PANTHER" id="PTHR30543:SF21">
    <property type="entry name" value="NAD(P)H-DEPENDENT FMN REDUCTASE LOT6"/>
    <property type="match status" value="1"/>
</dbReference>
<dbReference type="OrthoDB" id="9812295at2"/>
<dbReference type="GO" id="GO:0016491">
    <property type="term" value="F:oxidoreductase activity"/>
    <property type="evidence" value="ECO:0007669"/>
    <property type="project" value="InterPro"/>
</dbReference>
<name>A0A366CZ29_9NOCA</name>
<dbReference type="SUPFAM" id="SSF52218">
    <property type="entry name" value="Flavoproteins"/>
    <property type="match status" value="1"/>
</dbReference>
<organism evidence="2 3">
    <name type="scientific">Nocardia puris</name>
    <dbReference type="NCBI Taxonomy" id="208602"/>
    <lineage>
        <taxon>Bacteria</taxon>
        <taxon>Bacillati</taxon>
        <taxon>Actinomycetota</taxon>
        <taxon>Actinomycetes</taxon>
        <taxon>Mycobacteriales</taxon>
        <taxon>Nocardiaceae</taxon>
        <taxon>Nocardia</taxon>
    </lineage>
</organism>
<dbReference type="Proteomes" id="UP000252586">
    <property type="component" value="Unassembled WGS sequence"/>
</dbReference>
<dbReference type="InterPro" id="IPR050712">
    <property type="entry name" value="NAD(P)H-dep_reductase"/>
</dbReference>
<comment type="caution">
    <text evidence="2">The sequence shown here is derived from an EMBL/GenBank/DDBJ whole genome shotgun (WGS) entry which is preliminary data.</text>
</comment>
<evidence type="ECO:0000259" key="1">
    <source>
        <dbReference type="Pfam" id="PF03358"/>
    </source>
</evidence>
<reference evidence="2 3" key="1">
    <citation type="submission" date="2018-06" db="EMBL/GenBank/DDBJ databases">
        <title>Genomic Encyclopedia of Type Strains, Phase IV (KMG-IV): sequencing the most valuable type-strain genomes for metagenomic binning, comparative biology and taxonomic classification.</title>
        <authorList>
            <person name="Goeker M."/>
        </authorList>
    </citation>
    <scope>NUCLEOTIDE SEQUENCE [LARGE SCALE GENOMIC DNA]</scope>
    <source>
        <strain evidence="2 3">DSM 44599</strain>
    </source>
</reference>
<dbReference type="AlphaFoldDB" id="A0A366CZ29"/>
<evidence type="ECO:0000313" key="2">
    <source>
        <dbReference type="EMBL" id="RBO82489.1"/>
    </source>
</evidence>
<dbReference type="GO" id="GO:0010181">
    <property type="term" value="F:FMN binding"/>
    <property type="evidence" value="ECO:0007669"/>
    <property type="project" value="TreeGrafter"/>
</dbReference>